<name>F0ZE22_DICPU</name>
<feature type="compositionally biased region" description="Low complexity" evidence="1">
    <location>
        <begin position="168"/>
        <end position="183"/>
    </location>
</feature>
<reference evidence="5" key="1">
    <citation type="journal article" date="2011" name="Genome Biol.">
        <title>Comparative genomics of the social amoebae Dictyostelium discoideum and Dictyostelium purpureum.</title>
        <authorList>
            <consortium name="US DOE Joint Genome Institute (JGI-PGF)"/>
            <person name="Sucgang R."/>
            <person name="Kuo A."/>
            <person name="Tian X."/>
            <person name="Salerno W."/>
            <person name="Parikh A."/>
            <person name="Feasley C.L."/>
            <person name="Dalin E."/>
            <person name="Tu H."/>
            <person name="Huang E."/>
            <person name="Barry K."/>
            <person name="Lindquist E."/>
            <person name="Shapiro H."/>
            <person name="Bruce D."/>
            <person name="Schmutz J."/>
            <person name="Salamov A."/>
            <person name="Fey P."/>
            <person name="Gaudet P."/>
            <person name="Anjard C."/>
            <person name="Babu M.M."/>
            <person name="Basu S."/>
            <person name="Bushmanova Y."/>
            <person name="van der Wel H."/>
            <person name="Katoh-Kurasawa M."/>
            <person name="Dinh C."/>
            <person name="Coutinho P.M."/>
            <person name="Saito T."/>
            <person name="Elias M."/>
            <person name="Schaap P."/>
            <person name="Kay R.R."/>
            <person name="Henrissat B."/>
            <person name="Eichinger L."/>
            <person name="Rivero F."/>
            <person name="Putnam N.H."/>
            <person name="West C.M."/>
            <person name="Loomis W.F."/>
            <person name="Chisholm R.L."/>
            <person name="Shaulsky G."/>
            <person name="Strassmann J.E."/>
            <person name="Queller D.C."/>
            <person name="Kuspa A."/>
            <person name="Grigoriev I.V."/>
        </authorList>
    </citation>
    <scope>NUCLEOTIDE SEQUENCE [LARGE SCALE GENOMIC DNA]</scope>
    <source>
        <strain evidence="5">QSDP1</strain>
    </source>
</reference>
<keyword evidence="2" id="KW-1133">Transmembrane helix</keyword>
<organism evidence="4 5">
    <name type="scientific">Dictyostelium purpureum</name>
    <name type="common">Slime mold</name>
    <dbReference type="NCBI Taxonomy" id="5786"/>
    <lineage>
        <taxon>Eukaryota</taxon>
        <taxon>Amoebozoa</taxon>
        <taxon>Evosea</taxon>
        <taxon>Eumycetozoa</taxon>
        <taxon>Dictyostelia</taxon>
        <taxon>Dictyosteliales</taxon>
        <taxon>Dictyosteliaceae</taxon>
        <taxon>Dictyostelium</taxon>
    </lineage>
</organism>
<dbReference type="SUPFAM" id="SSF54001">
    <property type="entry name" value="Cysteine proteinases"/>
    <property type="match status" value="1"/>
</dbReference>
<dbReference type="eggNOG" id="KOG2605">
    <property type="taxonomic scope" value="Eukaryota"/>
</dbReference>
<feature type="compositionally biased region" description="Low complexity" evidence="1">
    <location>
        <begin position="57"/>
        <end position="104"/>
    </location>
</feature>
<dbReference type="VEuPathDB" id="AmoebaDB:DICPUDRAFT_149551"/>
<dbReference type="GO" id="GO:0004843">
    <property type="term" value="F:cysteine-type deubiquitinase activity"/>
    <property type="evidence" value="ECO:0000318"/>
    <property type="project" value="GO_Central"/>
</dbReference>
<evidence type="ECO:0000259" key="3">
    <source>
        <dbReference type="PROSITE" id="PS50802"/>
    </source>
</evidence>
<dbReference type="GeneID" id="10499069"/>
<dbReference type="EMBL" id="GL870990">
    <property type="protein sequence ID" value="EGC37808.1"/>
    <property type="molecule type" value="Genomic_DNA"/>
</dbReference>
<evidence type="ECO:0000313" key="4">
    <source>
        <dbReference type="EMBL" id="EGC37808.1"/>
    </source>
</evidence>
<protein>
    <recommendedName>
        <fullName evidence="3">OTU domain-containing protein</fullName>
    </recommendedName>
</protein>
<dbReference type="KEGG" id="dpp:DICPUDRAFT_149551"/>
<feature type="region of interest" description="Disordered" evidence="1">
    <location>
        <begin position="57"/>
        <end position="112"/>
    </location>
</feature>
<feature type="region of interest" description="Disordered" evidence="1">
    <location>
        <begin position="165"/>
        <end position="185"/>
    </location>
</feature>
<proteinExistence type="predicted"/>
<feature type="transmembrane region" description="Helical" evidence="2">
    <location>
        <begin position="6"/>
        <end position="30"/>
    </location>
</feature>
<dbReference type="CDD" id="cd22758">
    <property type="entry name" value="OTU_232R-like"/>
    <property type="match status" value="1"/>
</dbReference>
<gene>
    <name evidence="4" type="ORF">DICPUDRAFT_149551</name>
</gene>
<keyword evidence="2" id="KW-0812">Transmembrane</keyword>
<keyword evidence="5" id="KW-1185">Reference proteome</keyword>
<dbReference type="AlphaFoldDB" id="F0ZE22"/>
<evidence type="ECO:0000313" key="5">
    <source>
        <dbReference type="Proteomes" id="UP000001064"/>
    </source>
</evidence>
<dbReference type="InterPro" id="IPR003323">
    <property type="entry name" value="OTU_dom"/>
</dbReference>
<dbReference type="RefSeq" id="XP_003285653.1">
    <property type="nucleotide sequence ID" value="XM_003285605.1"/>
</dbReference>
<dbReference type="InterPro" id="IPR050704">
    <property type="entry name" value="Peptidase_C85-like"/>
</dbReference>
<dbReference type="PROSITE" id="PS50802">
    <property type="entry name" value="OTU"/>
    <property type="match status" value="1"/>
</dbReference>
<keyword evidence="2" id="KW-0472">Membrane</keyword>
<dbReference type="OrthoDB" id="19054at2759"/>
<dbReference type="Proteomes" id="UP000001064">
    <property type="component" value="Unassembled WGS sequence"/>
</dbReference>
<dbReference type="InterPro" id="IPR038765">
    <property type="entry name" value="Papain-like_cys_pep_sf"/>
</dbReference>
<evidence type="ECO:0000256" key="2">
    <source>
        <dbReference type="SAM" id="Phobius"/>
    </source>
</evidence>
<sequence>MDNFLYMYFYLILVATISLCLSFGIGLFIFKKKIVKEGVCENVDCQVSKDEIWGNQVPQQQEQPQQHQPQQHQQHQPQQYQQHQQYQHHQQHQQSQQPQQHQQPKLNSSTPNYKSLLRSIRDYVVEDEEQRPQPTTQPQPKPKHTASTPGYKLLLKKINDYVVEDEQQPQQQQQKRQPPHQLQTNTSQKIKDLLKALVNSFGKLSLQSPQLSEVEKAHKRLNKRLELYQLMERREIPGDGNCQMHALSDQLYGNLNHSRAIRNIIVTWLRKNRGFSLSNGATLSEFVTTTSWDEYCNNMSKNGTWGDHLTLVAAAEIFRINISIISSVETQSNFVTEITPSKKSDHVTNISIVGNNYLKAFKYNGFNVIVVALSFRNKLNKNTSERSLLCLSNSGKSA</sequence>
<dbReference type="FunFam" id="3.90.70.80:FF:000012">
    <property type="entry name" value="OTU domain-containing protein DDB_G0284757"/>
    <property type="match status" value="1"/>
</dbReference>
<dbReference type="PANTHER" id="PTHR12419:SF11">
    <property type="entry name" value="OTU DOMAIN-CONTAINING PROTEIN DDB_G0284757"/>
    <property type="match status" value="1"/>
</dbReference>
<dbReference type="PANTHER" id="PTHR12419">
    <property type="entry name" value="OTU DOMAIN CONTAINING PROTEIN"/>
    <property type="match status" value="1"/>
</dbReference>
<feature type="domain" description="OTU" evidence="3">
    <location>
        <begin position="231"/>
        <end position="372"/>
    </location>
</feature>
<feature type="region of interest" description="Disordered" evidence="1">
    <location>
        <begin position="127"/>
        <end position="150"/>
    </location>
</feature>
<dbReference type="InParanoid" id="F0ZE22"/>
<dbReference type="Gene3D" id="3.90.70.80">
    <property type="match status" value="1"/>
</dbReference>
<dbReference type="Pfam" id="PF02338">
    <property type="entry name" value="OTU"/>
    <property type="match status" value="1"/>
</dbReference>
<accession>F0ZE22</accession>
<evidence type="ECO:0000256" key="1">
    <source>
        <dbReference type="SAM" id="MobiDB-lite"/>
    </source>
</evidence>